<keyword evidence="5" id="KW-1185">Reference proteome</keyword>
<dbReference type="GO" id="GO:0043386">
    <property type="term" value="P:mycotoxin biosynthetic process"/>
    <property type="evidence" value="ECO:0007669"/>
    <property type="project" value="InterPro"/>
</dbReference>
<dbReference type="Pfam" id="PF11807">
    <property type="entry name" value="UstYa"/>
    <property type="match status" value="1"/>
</dbReference>
<evidence type="ECO:0000256" key="1">
    <source>
        <dbReference type="ARBA" id="ARBA00004685"/>
    </source>
</evidence>
<dbReference type="AlphaFoldDB" id="A0A6A5UE83"/>
<gene>
    <name evidence="4" type="ORF">CC80DRAFT_490342</name>
</gene>
<dbReference type="PANTHER" id="PTHR33365">
    <property type="entry name" value="YALI0B05434P"/>
    <property type="match status" value="1"/>
</dbReference>
<keyword evidence="3" id="KW-0812">Transmembrane</keyword>
<organism evidence="4 5">
    <name type="scientific">Byssothecium circinans</name>
    <dbReference type="NCBI Taxonomy" id="147558"/>
    <lineage>
        <taxon>Eukaryota</taxon>
        <taxon>Fungi</taxon>
        <taxon>Dikarya</taxon>
        <taxon>Ascomycota</taxon>
        <taxon>Pezizomycotina</taxon>
        <taxon>Dothideomycetes</taxon>
        <taxon>Pleosporomycetidae</taxon>
        <taxon>Pleosporales</taxon>
        <taxon>Massarineae</taxon>
        <taxon>Massarinaceae</taxon>
        <taxon>Byssothecium</taxon>
    </lineage>
</organism>
<keyword evidence="3" id="KW-0472">Membrane</keyword>
<keyword evidence="3" id="KW-1133">Transmembrane helix</keyword>
<dbReference type="PANTHER" id="PTHR33365:SF4">
    <property type="entry name" value="CYCLOCHLOROTINE BIOSYNTHESIS PROTEIN O"/>
    <property type="match status" value="1"/>
</dbReference>
<protein>
    <submittedName>
        <fullName evidence="4">Uncharacterized protein</fullName>
    </submittedName>
</protein>
<dbReference type="InterPro" id="IPR021765">
    <property type="entry name" value="UstYa-like"/>
</dbReference>
<evidence type="ECO:0000313" key="5">
    <source>
        <dbReference type="Proteomes" id="UP000800035"/>
    </source>
</evidence>
<name>A0A6A5UE83_9PLEO</name>
<feature type="transmembrane region" description="Helical" evidence="3">
    <location>
        <begin position="66"/>
        <end position="91"/>
    </location>
</feature>
<dbReference type="OrthoDB" id="3687641at2759"/>
<evidence type="ECO:0000256" key="2">
    <source>
        <dbReference type="ARBA" id="ARBA00035112"/>
    </source>
</evidence>
<dbReference type="EMBL" id="ML976985">
    <property type="protein sequence ID" value="KAF1959417.1"/>
    <property type="molecule type" value="Genomic_DNA"/>
</dbReference>
<comment type="similarity">
    <text evidence="2">Belongs to the ustYa family.</text>
</comment>
<evidence type="ECO:0000313" key="4">
    <source>
        <dbReference type="EMBL" id="KAF1959417.1"/>
    </source>
</evidence>
<sequence length="223" mass="25885">MFDFLKRSSSLSDVTSCHFSEPAMSESSTLLNENSLKIEQNDGSWADVPLEKQGNKTSWWARSSRVWIIVHCCLMSVYTGIFIVAVTYFAMNKVPSGTLKISPAREAIEYQQQYFDIKPEIDSTWIGEPSEELDANWHNLLQNTNIRITKDEFSWLDRPGIALPDGGYLAALNVYHELHCVKRLHQYMYPDYYFPHLTKHEKHLNFLHSHMCIVLSWKHTLLT</sequence>
<proteinExistence type="inferred from homology"/>
<evidence type="ECO:0000256" key="3">
    <source>
        <dbReference type="SAM" id="Phobius"/>
    </source>
</evidence>
<reference evidence="4" key="1">
    <citation type="journal article" date="2020" name="Stud. Mycol.">
        <title>101 Dothideomycetes genomes: a test case for predicting lifestyles and emergence of pathogens.</title>
        <authorList>
            <person name="Haridas S."/>
            <person name="Albert R."/>
            <person name="Binder M."/>
            <person name="Bloem J."/>
            <person name="Labutti K."/>
            <person name="Salamov A."/>
            <person name="Andreopoulos B."/>
            <person name="Baker S."/>
            <person name="Barry K."/>
            <person name="Bills G."/>
            <person name="Bluhm B."/>
            <person name="Cannon C."/>
            <person name="Castanera R."/>
            <person name="Culley D."/>
            <person name="Daum C."/>
            <person name="Ezra D."/>
            <person name="Gonzalez J."/>
            <person name="Henrissat B."/>
            <person name="Kuo A."/>
            <person name="Liang C."/>
            <person name="Lipzen A."/>
            <person name="Lutzoni F."/>
            <person name="Magnuson J."/>
            <person name="Mondo S."/>
            <person name="Nolan M."/>
            <person name="Ohm R."/>
            <person name="Pangilinan J."/>
            <person name="Park H.-J."/>
            <person name="Ramirez L."/>
            <person name="Alfaro M."/>
            <person name="Sun H."/>
            <person name="Tritt A."/>
            <person name="Yoshinaga Y."/>
            <person name="Zwiers L.-H."/>
            <person name="Turgeon B."/>
            <person name="Goodwin S."/>
            <person name="Spatafora J."/>
            <person name="Crous P."/>
            <person name="Grigoriev I."/>
        </authorList>
    </citation>
    <scope>NUCLEOTIDE SEQUENCE</scope>
    <source>
        <strain evidence="4">CBS 675.92</strain>
    </source>
</reference>
<dbReference type="Proteomes" id="UP000800035">
    <property type="component" value="Unassembled WGS sequence"/>
</dbReference>
<accession>A0A6A5UE83</accession>
<comment type="pathway">
    <text evidence="1">Mycotoxin biosynthesis.</text>
</comment>